<evidence type="ECO:0000313" key="4">
    <source>
        <dbReference type="Proteomes" id="UP000051487"/>
    </source>
</evidence>
<dbReference type="SUPFAM" id="SSF51430">
    <property type="entry name" value="NAD(P)-linked oxidoreductase"/>
    <property type="match status" value="1"/>
</dbReference>
<dbReference type="InterPro" id="IPR023210">
    <property type="entry name" value="NADP_OxRdtase_dom"/>
</dbReference>
<accession>A0AAN4PF83</accession>
<evidence type="ECO:0000256" key="1">
    <source>
        <dbReference type="ARBA" id="ARBA00023002"/>
    </source>
</evidence>
<dbReference type="PANTHER" id="PTHR43625">
    <property type="entry name" value="AFLATOXIN B1 ALDEHYDE REDUCTASE"/>
    <property type="match status" value="1"/>
</dbReference>
<organism evidence="3 4">
    <name type="scientific">Aspergillus lentulus</name>
    <dbReference type="NCBI Taxonomy" id="293939"/>
    <lineage>
        <taxon>Eukaryota</taxon>
        <taxon>Fungi</taxon>
        <taxon>Dikarya</taxon>
        <taxon>Ascomycota</taxon>
        <taxon>Pezizomycotina</taxon>
        <taxon>Eurotiomycetes</taxon>
        <taxon>Eurotiomycetidae</taxon>
        <taxon>Eurotiales</taxon>
        <taxon>Aspergillaceae</taxon>
        <taxon>Aspergillus</taxon>
        <taxon>Aspergillus subgen. Fumigati</taxon>
    </lineage>
</organism>
<protein>
    <recommendedName>
        <fullName evidence="2">NADP-dependent oxidoreductase domain-containing protein</fullName>
    </recommendedName>
</protein>
<reference evidence="3 4" key="1">
    <citation type="submission" date="2015-11" db="EMBL/GenBank/DDBJ databases">
        <title>Aspergillus lentulus strain IFM 54703T.</title>
        <authorList>
            <person name="Kusuya Y."/>
            <person name="Sakai K."/>
            <person name="Kamei K."/>
            <person name="Takahashi H."/>
            <person name="Yaguchi T."/>
        </authorList>
    </citation>
    <scope>NUCLEOTIDE SEQUENCE [LARGE SCALE GENOMIC DNA]</scope>
    <source>
        <strain evidence="3 4">IFM 54703</strain>
    </source>
</reference>
<dbReference type="InterPro" id="IPR036812">
    <property type="entry name" value="NAD(P)_OxRdtase_dom_sf"/>
</dbReference>
<dbReference type="Gene3D" id="3.20.20.100">
    <property type="entry name" value="NADP-dependent oxidoreductase domain"/>
    <property type="match status" value="1"/>
</dbReference>
<dbReference type="AlphaFoldDB" id="A0AAN4PF83"/>
<gene>
    <name evidence="3" type="ORF">ALT_2688</name>
</gene>
<dbReference type="Pfam" id="PF00248">
    <property type="entry name" value="Aldo_ket_red"/>
    <property type="match status" value="1"/>
</dbReference>
<evidence type="ECO:0000313" key="3">
    <source>
        <dbReference type="EMBL" id="GAQ05367.1"/>
    </source>
</evidence>
<dbReference type="GO" id="GO:0016491">
    <property type="term" value="F:oxidoreductase activity"/>
    <property type="evidence" value="ECO:0007669"/>
    <property type="project" value="UniProtKB-KW"/>
</dbReference>
<dbReference type="PANTHER" id="PTHR43625:SF40">
    <property type="entry name" value="ALDO-KETO REDUCTASE YAKC [NADP(+)]"/>
    <property type="match status" value="1"/>
</dbReference>
<feature type="domain" description="NADP-dependent oxidoreductase" evidence="2">
    <location>
        <begin position="37"/>
        <end position="85"/>
    </location>
</feature>
<name>A0AAN4PF83_ASPLE</name>
<comment type="caution">
    <text evidence="3">The sequence shown here is derived from an EMBL/GenBank/DDBJ whole genome shotgun (WGS) entry which is preliminary data.</text>
</comment>
<keyword evidence="1" id="KW-0560">Oxidoreductase</keyword>
<dbReference type="EMBL" id="BCLY01000004">
    <property type="protein sequence ID" value="GAQ05367.1"/>
    <property type="molecule type" value="Genomic_DNA"/>
</dbReference>
<dbReference type="InterPro" id="IPR050791">
    <property type="entry name" value="Aldo-Keto_reductase"/>
</dbReference>
<sequence>MSLPLRTLGRDGPAVSGIGLGFGSIARFYGPPGGLHERVTVLRHAHATGLRFWDMADIYGDSEYVVREWIKRPGKRNDVFLATKFGL</sequence>
<proteinExistence type="predicted"/>
<evidence type="ECO:0000259" key="2">
    <source>
        <dbReference type="Pfam" id="PF00248"/>
    </source>
</evidence>
<dbReference type="Proteomes" id="UP000051487">
    <property type="component" value="Unassembled WGS sequence"/>
</dbReference>
<dbReference type="GO" id="GO:0005737">
    <property type="term" value="C:cytoplasm"/>
    <property type="evidence" value="ECO:0007669"/>
    <property type="project" value="TreeGrafter"/>
</dbReference>